<dbReference type="EMBL" id="JAUCMV010000002">
    <property type="protein sequence ID" value="KAK0420054.1"/>
    <property type="molecule type" value="Genomic_DNA"/>
</dbReference>
<dbReference type="AlphaFoldDB" id="A0AA39IBP5"/>
<dbReference type="CDD" id="cd00190">
    <property type="entry name" value="Tryp_SPc"/>
    <property type="match status" value="1"/>
</dbReference>
<dbReference type="Proteomes" id="UP001175271">
    <property type="component" value="Unassembled WGS sequence"/>
</dbReference>
<dbReference type="GO" id="GO:0004252">
    <property type="term" value="F:serine-type endopeptidase activity"/>
    <property type="evidence" value="ECO:0007669"/>
    <property type="project" value="InterPro"/>
</dbReference>
<comment type="caution">
    <text evidence="5">The sequence shown here is derived from an EMBL/GenBank/DDBJ whole genome shotgun (WGS) entry which is preliminary data.</text>
</comment>
<organism evidence="5 6">
    <name type="scientific">Steinernema hermaphroditum</name>
    <dbReference type="NCBI Taxonomy" id="289476"/>
    <lineage>
        <taxon>Eukaryota</taxon>
        <taxon>Metazoa</taxon>
        <taxon>Ecdysozoa</taxon>
        <taxon>Nematoda</taxon>
        <taxon>Chromadorea</taxon>
        <taxon>Rhabditida</taxon>
        <taxon>Tylenchina</taxon>
        <taxon>Panagrolaimomorpha</taxon>
        <taxon>Strongyloidoidea</taxon>
        <taxon>Steinernematidae</taxon>
        <taxon>Steinernema</taxon>
    </lineage>
</organism>
<dbReference type="PANTHER" id="PTHR24260:SF132">
    <property type="entry name" value="PEPTIDASE S1 DOMAIN-CONTAINING PROTEIN"/>
    <property type="match status" value="1"/>
</dbReference>
<dbReference type="SUPFAM" id="SSF50494">
    <property type="entry name" value="Trypsin-like serine proteases"/>
    <property type="match status" value="1"/>
</dbReference>
<evidence type="ECO:0000256" key="3">
    <source>
        <dbReference type="SAM" id="SignalP"/>
    </source>
</evidence>
<dbReference type="PANTHER" id="PTHR24260">
    <property type="match status" value="1"/>
</dbReference>
<dbReference type="PROSITE" id="PS50240">
    <property type="entry name" value="TRYPSIN_DOM"/>
    <property type="match status" value="1"/>
</dbReference>
<evidence type="ECO:0000259" key="4">
    <source>
        <dbReference type="PROSITE" id="PS50240"/>
    </source>
</evidence>
<name>A0AA39IBP5_9BILA</name>
<dbReference type="Pfam" id="PF00089">
    <property type="entry name" value="Trypsin"/>
    <property type="match status" value="1"/>
</dbReference>
<dbReference type="GO" id="GO:0006508">
    <property type="term" value="P:proteolysis"/>
    <property type="evidence" value="ECO:0007669"/>
    <property type="project" value="UniProtKB-KW"/>
</dbReference>
<feature type="chain" id="PRO_5041443705" description="Peptidase S1 domain-containing protein" evidence="3">
    <location>
        <begin position="17"/>
        <end position="312"/>
    </location>
</feature>
<evidence type="ECO:0000256" key="2">
    <source>
        <dbReference type="RuleBase" id="RU363034"/>
    </source>
</evidence>
<proteinExistence type="predicted"/>
<keyword evidence="1" id="KW-1015">Disulfide bond</keyword>
<feature type="signal peptide" evidence="3">
    <location>
        <begin position="1"/>
        <end position="16"/>
    </location>
</feature>
<dbReference type="PROSITE" id="PS00134">
    <property type="entry name" value="TRYPSIN_HIS"/>
    <property type="match status" value="1"/>
</dbReference>
<sequence>MGFLPVLFCFLATTAAVPLQGHEELKWRRIQEPSLEPASHESFKAMAAKAVKTNEFIFGGTKARLGLIPMQVDLYITRDDLPGKTFGCGGTLLSATHVLTAGHCTKHMVAPSRIMVGSISEKHNSTNTQWREIHGVHTHRGYSDSDRNVWDDIGVVEFSPPVTFSKDVKVTNILKDDAHLLSNSPWAIVSGFGTMNYTGKYGNESVLSPDLLYSDVKIYSYPYCAKAWWRNRLSAGQFCAGEKERGVGAGDSGGPLIVVDNHTIYQLGLTSYGAASPVVDQHMQDKVPSVFTRVSHYCDYLRQITRGAFECQ</sequence>
<evidence type="ECO:0000313" key="6">
    <source>
        <dbReference type="Proteomes" id="UP001175271"/>
    </source>
</evidence>
<dbReference type="InterPro" id="IPR033116">
    <property type="entry name" value="TRYPSIN_SER"/>
</dbReference>
<dbReference type="InterPro" id="IPR009003">
    <property type="entry name" value="Peptidase_S1_PA"/>
</dbReference>
<dbReference type="InterPro" id="IPR001254">
    <property type="entry name" value="Trypsin_dom"/>
</dbReference>
<keyword evidence="2" id="KW-0378">Hydrolase</keyword>
<keyword evidence="3" id="KW-0732">Signal</keyword>
<gene>
    <name evidence="5" type="ORF">QR680_014488</name>
</gene>
<keyword evidence="2" id="KW-0645">Protease</keyword>
<feature type="domain" description="Peptidase S1" evidence="4">
    <location>
        <begin position="57"/>
        <end position="306"/>
    </location>
</feature>
<dbReference type="InterPro" id="IPR001314">
    <property type="entry name" value="Peptidase_S1A"/>
</dbReference>
<dbReference type="SMART" id="SM00020">
    <property type="entry name" value="Tryp_SPc"/>
    <property type="match status" value="1"/>
</dbReference>
<protein>
    <recommendedName>
        <fullName evidence="4">Peptidase S1 domain-containing protein</fullName>
    </recommendedName>
</protein>
<dbReference type="InterPro" id="IPR018114">
    <property type="entry name" value="TRYPSIN_HIS"/>
</dbReference>
<dbReference type="Gene3D" id="2.40.10.10">
    <property type="entry name" value="Trypsin-like serine proteases"/>
    <property type="match status" value="1"/>
</dbReference>
<dbReference type="InterPro" id="IPR043504">
    <property type="entry name" value="Peptidase_S1_PA_chymotrypsin"/>
</dbReference>
<dbReference type="InterPro" id="IPR051333">
    <property type="entry name" value="CLIP_Serine_Protease"/>
</dbReference>
<reference evidence="5" key="1">
    <citation type="submission" date="2023-06" db="EMBL/GenBank/DDBJ databases">
        <title>Genomic analysis of the entomopathogenic nematode Steinernema hermaphroditum.</title>
        <authorList>
            <person name="Schwarz E.M."/>
            <person name="Heppert J.K."/>
            <person name="Baniya A."/>
            <person name="Schwartz H.T."/>
            <person name="Tan C.-H."/>
            <person name="Antoshechkin I."/>
            <person name="Sternberg P.W."/>
            <person name="Goodrich-Blair H."/>
            <person name="Dillman A.R."/>
        </authorList>
    </citation>
    <scope>NUCLEOTIDE SEQUENCE</scope>
    <source>
        <strain evidence="5">PS9179</strain>
        <tissue evidence="5">Whole animal</tissue>
    </source>
</reference>
<keyword evidence="6" id="KW-1185">Reference proteome</keyword>
<accession>A0AA39IBP5</accession>
<dbReference type="PROSITE" id="PS00135">
    <property type="entry name" value="TRYPSIN_SER"/>
    <property type="match status" value="1"/>
</dbReference>
<keyword evidence="2" id="KW-0720">Serine protease</keyword>
<dbReference type="PRINTS" id="PR00722">
    <property type="entry name" value="CHYMOTRYPSIN"/>
</dbReference>
<evidence type="ECO:0000313" key="5">
    <source>
        <dbReference type="EMBL" id="KAK0420054.1"/>
    </source>
</evidence>
<evidence type="ECO:0000256" key="1">
    <source>
        <dbReference type="ARBA" id="ARBA00023157"/>
    </source>
</evidence>